<dbReference type="Proteomes" id="UP000008837">
    <property type="component" value="Unassembled WGS sequence"/>
</dbReference>
<dbReference type="GO" id="GO:0031267">
    <property type="term" value="F:small GTPase binding"/>
    <property type="evidence" value="ECO:0007669"/>
    <property type="project" value="TreeGrafter"/>
</dbReference>
<feature type="compositionally biased region" description="Polar residues" evidence="1">
    <location>
        <begin position="133"/>
        <end position="146"/>
    </location>
</feature>
<feature type="region of interest" description="Disordered" evidence="1">
    <location>
        <begin position="300"/>
        <end position="349"/>
    </location>
</feature>
<dbReference type="GO" id="GO:0005096">
    <property type="term" value="F:GTPase activator activity"/>
    <property type="evidence" value="ECO:0007669"/>
    <property type="project" value="TreeGrafter"/>
</dbReference>
<dbReference type="FunFam" id="1.10.8.270:FF:000026">
    <property type="entry name" value="TBC (Tre-2/Bub2/Cdc16) domain family"/>
    <property type="match status" value="1"/>
</dbReference>
<dbReference type="Gene3D" id="1.10.472.80">
    <property type="entry name" value="Ypt/Rab-GAP domain of gyp1p, domain 3"/>
    <property type="match status" value="1"/>
</dbReference>
<evidence type="ECO:0000259" key="2">
    <source>
        <dbReference type="PROSITE" id="PS50086"/>
    </source>
</evidence>
<keyword evidence="4" id="KW-1185">Reference proteome</keyword>
<comment type="caution">
    <text evidence="3">The sequence shown here is derived from an EMBL/GenBank/DDBJ whole genome shotgun (WGS) entry which is preliminary data.</text>
</comment>
<feature type="domain" description="Rab-GAP TBC" evidence="2">
    <location>
        <begin position="475"/>
        <end position="659"/>
    </location>
</feature>
<gene>
    <name evidence="3" type="ORF">MGL_2641</name>
</gene>
<dbReference type="VEuPathDB" id="FungiDB:MGL_2641"/>
<dbReference type="EMBL" id="AAYY01000009">
    <property type="protein sequence ID" value="EDP43045.1"/>
    <property type="molecule type" value="Genomic_DNA"/>
</dbReference>
<evidence type="ECO:0000313" key="3">
    <source>
        <dbReference type="EMBL" id="EDP43045.1"/>
    </source>
</evidence>
<evidence type="ECO:0000256" key="1">
    <source>
        <dbReference type="SAM" id="MobiDB-lite"/>
    </source>
</evidence>
<feature type="region of interest" description="Disordered" evidence="1">
    <location>
        <begin position="125"/>
        <end position="146"/>
    </location>
</feature>
<feature type="compositionally biased region" description="Low complexity" evidence="1">
    <location>
        <begin position="183"/>
        <end position="207"/>
    </location>
</feature>
<dbReference type="InterPro" id="IPR000195">
    <property type="entry name" value="Rab-GAP-TBC_dom"/>
</dbReference>
<dbReference type="OMA" id="VAIAHAC"/>
<dbReference type="Pfam" id="PF00566">
    <property type="entry name" value="RabGAP-TBC"/>
    <property type="match status" value="1"/>
</dbReference>
<dbReference type="InterPro" id="IPR035969">
    <property type="entry name" value="Rab-GAP_TBC_sf"/>
</dbReference>
<reference evidence="3 4" key="1">
    <citation type="journal article" date="2007" name="Proc. Natl. Acad. Sci. U.S.A.">
        <title>Dandruff-associated Malassezia genomes reveal convergent and divergent virulence traits shared with plant and human fungal pathogens.</title>
        <authorList>
            <person name="Xu J."/>
            <person name="Saunders C.W."/>
            <person name="Hu P."/>
            <person name="Grant R.A."/>
            <person name="Boekhout T."/>
            <person name="Kuramae E.E."/>
            <person name="Kronstad J.W."/>
            <person name="Deangelis Y.M."/>
            <person name="Reeder N.L."/>
            <person name="Johnstone K.R."/>
            <person name="Leland M."/>
            <person name="Fieno A.M."/>
            <person name="Begley W.M."/>
            <person name="Sun Y."/>
            <person name="Lacey M.P."/>
            <person name="Chaudhary T."/>
            <person name="Keough T."/>
            <person name="Chu L."/>
            <person name="Sears R."/>
            <person name="Yuan B."/>
            <person name="Dawson T.L.Jr."/>
        </authorList>
    </citation>
    <scope>NUCLEOTIDE SEQUENCE [LARGE SCALE GENOMIC DNA]</scope>
    <source>
        <strain evidence="4">ATCC MYA-4612 / CBS 7966</strain>
    </source>
</reference>
<dbReference type="GeneID" id="5854564"/>
<dbReference type="Gene3D" id="1.10.8.270">
    <property type="entry name" value="putative rabgap domain of human tbc1 domain family member 14 like domains"/>
    <property type="match status" value="1"/>
</dbReference>
<organism evidence="3 4">
    <name type="scientific">Malassezia globosa (strain ATCC MYA-4612 / CBS 7966)</name>
    <name type="common">Dandruff-associated fungus</name>
    <dbReference type="NCBI Taxonomy" id="425265"/>
    <lineage>
        <taxon>Eukaryota</taxon>
        <taxon>Fungi</taxon>
        <taxon>Dikarya</taxon>
        <taxon>Basidiomycota</taxon>
        <taxon>Ustilaginomycotina</taxon>
        <taxon>Malasseziomycetes</taxon>
        <taxon>Malasseziales</taxon>
        <taxon>Malasseziaceae</taxon>
        <taxon>Malassezia</taxon>
    </lineage>
</organism>
<evidence type="ECO:0000313" key="4">
    <source>
        <dbReference type="Proteomes" id="UP000008837"/>
    </source>
</evidence>
<dbReference type="PANTHER" id="PTHR47219:SF20">
    <property type="entry name" value="TBC1 DOMAIN FAMILY MEMBER 2B"/>
    <property type="match status" value="1"/>
</dbReference>
<feature type="compositionally biased region" description="Polar residues" evidence="1">
    <location>
        <begin position="208"/>
        <end position="218"/>
    </location>
</feature>
<protein>
    <recommendedName>
        <fullName evidence="2">Rab-GAP TBC domain-containing protein</fullName>
    </recommendedName>
</protein>
<dbReference type="OrthoDB" id="294251at2759"/>
<dbReference type="KEGG" id="mgl:MGL_2641"/>
<dbReference type="PANTHER" id="PTHR47219">
    <property type="entry name" value="RAB GTPASE-ACTIVATING PROTEIN 1-LIKE"/>
    <property type="match status" value="1"/>
</dbReference>
<dbReference type="STRING" id="425265.A8Q4U5"/>
<dbReference type="InParanoid" id="A8Q4U5"/>
<feature type="compositionally biased region" description="Low complexity" evidence="1">
    <location>
        <begin position="329"/>
        <end position="343"/>
    </location>
</feature>
<dbReference type="AlphaFoldDB" id="A8Q4U5"/>
<proteinExistence type="predicted"/>
<dbReference type="PROSITE" id="PS50086">
    <property type="entry name" value="TBC_RABGAP"/>
    <property type="match status" value="1"/>
</dbReference>
<dbReference type="RefSeq" id="XP_001730259.1">
    <property type="nucleotide sequence ID" value="XM_001730207.1"/>
</dbReference>
<sequence length="736" mass="80001">MPRVAHAADRGQAPVVAVHHPLTSTATEHEPLLAIPTAPKEAPLPQPSAHVRQAFEQVALPTWVAASDIRNDSHAVNAWLHAQDSTCQAMLQALSQAILHLLHEPNGNVELTLHEAMHDELDSFQHTDHSHPQLASTPSSPHKVPSSASTAVLEWVVAIAHACVSTASSTCESPTKNGLEHGSPSSSASASTSASTSTLPSVSSNSTQHNTSEPTSPGRTPDPLALARVVELEPMTPRATRPPPFVPRQQLVPMQHWQHDDSLYVDHYGFLYGISVPEYWRLVCGANPSLPLDIVEQGTSEGANLAPPPTPNTTSGSACVSAAAPPPDTDQASSSSAPSTKAPISMHSSPAQRTADASFVASFPALSVLPVAPPSIETSVVSALSAFDEHKVSSASHASFTVPRLVRHVHDAYEKQERIRKAEWDAFFLDKMDELDPHESDTVWSRIFASMRTSTSTSTTSSSETRRFHALCERGIPMHYRPAVWSQFVQAHMCAEPGIYQHLYESSTYERQIALDVRRTMPANLYFGGCGPGVPKLHRLLSAYARYDAGSGYCQGMNNLAAVLLLTYTNEEDAFWALVGLIHTILPPAYYASDMLVPQADQQVLVHLVQSGLPKLASHMKKLGVELPAVTYAWFLSLFTACLPIETLFRVWDVLFLDGSSTLFRIAYAILALKSKSLLDTPTAASFYQHLHLAASHLYDADELLLICINLRDKIRANDIAARRAKELRKLVAARS</sequence>
<accession>A8Q4U5</accession>
<name>A8Q4U5_MALGO</name>
<dbReference type="SMART" id="SM00164">
    <property type="entry name" value="TBC"/>
    <property type="match status" value="1"/>
</dbReference>
<feature type="region of interest" description="Disordered" evidence="1">
    <location>
        <begin position="169"/>
        <end position="222"/>
    </location>
</feature>
<dbReference type="InterPro" id="IPR050302">
    <property type="entry name" value="Rab_GAP_TBC_domain"/>
</dbReference>
<dbReference type="SUPFAM" id="SSF47923">
    <property type="entry name" value="Ypt/Rab-GAP domain of gyp1p"/>
    <property type="match status" value="2"/>
</dbReference>